<dbReference type="RefSeq" id="WP_066413420.1">
    <property type="nucleotide sequence ID" value="NZ_CP018866.1"/>
</dbReference>
<accession>A0A223KRG8</accession>
<proteinExistence type="predicted"/>
<sequence length="402" mass="45368">MHINAHFSSRIDPNQATSQGQLFNGKVLHKENGLYTIISKGVEMVATVTGNIEVGKSYIFLLDNNVQTKGKETVFSLQLIRPTADQSSQPSFPIEKADSSNILWKKLTPFFNSDKSEELHIKSTINTFVNSRGDSIPAQKLIEIMSLPLLQGLGKSVQTLLSHSEANSSTALNINHTVQKMLAPITVTPSILQSKENFMIFLQSINDILQSLNYEANVKNSKLSEQLLENNLKFYVTELMSATNNKKTESLLNTIVQTINGYQLFAREEGGIQQHLFPLLFLNEGKYTDWYMHLTKYNGEKDDNAESTRILFLLDLPNISQTMVDLQVFRQTLSITIVNEHARSLQRAVEALKPILKGNVSKLGFRLSRIKLLPLEEEEYSVRTVFVKEILAPLQNEVDIRL</sequence>
<organism evidence="1 2">
    <name type="scientific">Sutcliffiella cohnii</name>
    <dbReference type="NCBI Taxonomy" id="33932"/>
    <lineage>
        <taxon>Bacteria</taxon>
        <taxon>Bacillati</taxon>
        <taxon>Bacillota</taxon>
        <taxon>Bacilli</taxon>
        <taxon>Bacillales</taxon>
        <taxon>Bacillaceae</taxon>
        <taxon>Sutcliffiella</taxon>
    </lineage>
</organism>
<protein>
    <recommendedName>
        <fullName evidence="3">Flagellar hook-length control protein-like C-terminal domain-containing protein</fullName>
    </recommendedName>
</protein>
<dbReference type="EMBL" id="CP018866">
    <property type="protein sequence ID" value="AST92072.1"/>
    <property type="molecule type" value="Genomic_DNA"/>
</dbReference>
<name>A0A223KRG8_9BACI</name>
<dbReference type="KEGG" id="bcoh:BC6307_12680"/>
<dbReference type="AlphaFoldDB" id="A0A223KRG8"/>
<dbReference type="STRING" id="1314751.GCA_001591425_01198"/>
<evidence type="ECO:0000313" key="1">
    <source>
        <dbReference type="EMBL" id="AST92072.1"/>
    </source>
</evidence>
<dbReference type="Proteomes" id="UP000215224">
    <property type="component" value="Chromosome"/>
</dbReference>
<evidence type="ECO:0000313" key="2">
    <source>
        <dbReference type="Proteomes" id="UP000215224"/>
    </source>
</evidence>
<evidence type="ECO:0008006" key="3">
    <source>
        <dbReference type="Google" id="ProtNLM"/>
    </source>
</evidence>
<reference evidence="1 2" key="1">
    <citation type="submission" date="2016-12" db="EMBL/GenBank/DDBJ databases">
        <title>The whole genome sequencing and assembly of Bacillus cohnii DSM 6307T strain.</title>
        <authorList>
            <person name="Lee Y.-J."/>
            <person name="Yi H."/>
            <person name="Bahn Y.-S."/>
            <person name="Kim J.F."/>
            <person name="Lee D.-W."/>
        </authorList>
    </citation>
    <scope>NUCLEOTIDE SEQUENCE [LARGE SCALE GENOMIC DNA]</scope>
    <source>
        <strain evidence="1 2">DSM 6307</strain>
    </source>
</reference>
<gene>
    <name evidence="1" type="ORF">BC6307_12680</name>
</gene>
<keyword evidence="2" id="KW-1185">Reference proteome</keyword>